<dbReference type="InterPro" id="IPR000445">
    <property type="entry name" value="HhH_motif"/>
</dbReference>
<dbReference type="PROSITE" id="PS01155">
    <property type="entry name" value="ENDONUCLEASE_III_2"/>
    <property type="match status" value="1"/>
</dbReference>
<evidence type="ECO:0000256" key="9">
    <source>
        <dbReference type="ARBA" id="ARBA00022801"/>
    </source>
</evidence>
<comment type="similarity">
    <text evidence="3 14">Belongs to the Nth/MutY family.</text>
</comment>
<dbReference type="Gene3D" id="1.10.340.30">
    <property type="entry name" value="Hypothetical protein, domain 2"/>
    <property type="match status" value="1"/>
</dbReference>
<keyword evidence="7" id="KW-0479">Metal-binding</keyword>
<dbReference type="InterPro" id="IPR011257">
    <property type="entry name" value="DNA_glycosylase"/>
</dbReference>
<dbReference type="InterPro" id="IPR003651">
    <property type="entry name" value="Endonuclease3_FeS-loop_motif"/>
</dbReference>
<keyword evidence="12" id="KW-0234">DNA repair</keyword>
<evidence type="ECO:0000256" key="7">
    <source>
        <dbReference type="ARBA" id="ARBA00022723"/>
    </source>
</evidence>
<evidence type="ECO:0000256" key="11">
    <source>
        <dbReference type="ARBA" id="ARBA00023014"/>
    </source>
</evidence>
<evidence type="ECO:0000256" key="8">
    <source>
        <dbReference type="ARBA" id="ARBA00022763"/>
    </source>
</evidence>
<dbReference type="InterPro" id="IPR044298">
    <property type="entry name" value="MIG/MutY"/>
</dbReference>
<evidence type="ECO:0000259" key="15">
    <source>
        <dbReference type="SMART" id="SM00478"/>
    </source>
</evidence>
<comment type="cofactor">
    <cofactor evidence="14">
        <name>[4Fe-4S] cluster</name>
        <dbReference type="ChEBI" id="CHEBI:49883"/>
    </cofactor>
    <text evidence="14">Binds 1 [4Fe-4S] cluster.</text>
</comment>
<dbReference type="InterPro" id="IPR004035">
    <property type="entry name" value="Endouclease-III_FeS-bd_BS"/>
</dbReference>
<dbReference type="GO" id="GO:0046872">
    <property type="term" value="F:metal ion binding"/>
    <property type="evidence" value="ECO:0007669"/>
    <property type="project" value="UniProtKB-UniRule"/>
</dbReference>
<comment type="caution">
    <text evidence="16">The sequence shown here is derived from an EMBL/GenBank/DDBJ whole genome shotgun (WGS) entry which is preliminary data.</text>
</comment>
<evidence type="ECO:0000313" key="17">
    <source>
        <dbReference type="Proteomes" id="UP000035909"/>
    </source>
</evidence>
<dbReference type="GO" id="GO:0035485">
    <property type="term" value="F:adenine/guanine mispair binding"/>
    <property type="evidence" value="ECO:0007669"/>
    <property type="project" value="TreeGrafter"/>
</dbReference>
<dbReference type="EC" id="3.2.2.31" evidence="4 14"/>
<proteinExistence type="inferred from homology"/>
<keyword evidence="9" id="KW-0378">Hydrolase</keyword>
<evidence type="ECO:0000313" key="16">
    <source>
        <dbReference type="EMBL" id="KLV05157.1"/>
    </source>
</evidence>
<dbReference type="Pfam" id="PF10576">
    <property type="entry name" value="EndIII_4Fe-2S"/>
    <property type="match status" value="1"/>
</dbReference>
<dbReference type="SMART" id="SM00478">
    <property type="entry name" value="ENDO3c"/>
    <property type="match status" value="1"/>
</dbReference>
<dbReference type="AlphaFoldDB" id="A0A0J1JS97"/>
<keyword evidence="10 14" id="KW-0408">Iron</keyword>
<dbReference type="GO" id="GO:0006298">
    <property type="term" value="P:mismatch repair"/>
    <property type="evidence" value="ECO:0007669"/>
    <property type="project" value="TreeGrafter"/>
</dbReference>
<dbReference type="CDD" id="cd03431">
    <property type="entry name" value="NUDIX_DNA_Glycosylase_C-MutY"/>
    <property type="match status" value="1"/>
</dbReference>
<dbReference type="InterPro" id="IPR029119">
    <property type="entry name" value="MutY_C"/>
</dbReference>
<dbReference type="InterPro" id="IPR003265">
    <property type="entry name" value="HhH-GPD_domain"/>
</dbReference>
<evidence type="ECO:0000256" key="2">
    <source>
        <dbReference type="ARBA" id="ARBA00002933"/>
    </source>
</evidence>
<evidence type="ECO:0000256" key="3">
    <source>
        <dbReference type="ARBA" id="ARBA00008343"/>
    </source>
</evidence>
<dbReference type="InterPro" id="IPR023170">
    <property type="entry name" value="HhH_base_excis_C"/>
</dbReference>
<dbReference type="NCBIfam" id="NF008132">
    <property type="entry name" value="PRK10880.1"/>
    <property type="match status" value="1"/>
</dbReference>
<evidence type="ECO:0000256" key="12">
    <source>
        <dbReference type="ARBA" id="ARBA00023204"/>
    </source>
</evidence>
<dbReference type="FunFam" id="1.10.340.30:FF:000002">
    <property type="entry name" value="Adenine DNA glycosylase"/>
    <property type="match status" value="1"/>
</dbReference>
<evidence type="ECO:0000256" key="10">
    <source>
        <dbReference type="ARBA" id="ARBA00023004"/>
    </source>
</evidence>
<dbReference type="NCBIfam" id="TIGR01084">
    <property type="entry name" value="mutY"/>
    <property type="match status" value="1"/>
</dbReference>
<dbReference type="STRING" id="320778.ABT57_22230"/>
<dbReference type="PROSITE" id="PS00764">
    <property type="entry name" value="ENDONUCLEASE_III_1"/>
    <property type="match status" value="1"/>
</dbReference>
<keyword evidence="8 14" id="KW-0227">DNA damage</keyword>
<reference evidence="16 17" key="1">
    <citation type="submission" date="2015-05" db="EMBL/GenBank/DDBJ databases">
        <title>Photobacterium galathea sp. nov.</title>
        <authorList>
            <person name="Machado H."/>
            <person name="Gram L."/>
        </authorList>
    </citation>
    <scope>NUCLEOTIDE SEQUENCE [LARGE SCALE GENOMIC DNA]</scope>
    <source>
        <strain evidence="16 17">DSM 22954</strain>
    </source>
</reference>
<sequence>MTKTFSDAILTWYDKFGRKTLPWQQNKTPYKVWLSEIMLQQTQVATVIPYFERFLERFPTVADLAAAEQDEVLHLWTGLGYYARARNLHKAAKHIVDHHQGQFPTTLEDVMALPGVGRSTAGAVLSLSLKQHHPILDGNVKRTLARCYAVEGWPGKKPVENRLWEIAEANTPAAGVERYNQAMMDMGAMICTRSKPKCELCPVAHLCQAKVQGRQADFPGKKPKKTLPEKQAWFAILQHGEQVWLEKRPPAGIWGGLWCFPQHDSDELNEIVYQRLGQQTTLISASEQLHAFRHTFSHYHLDIVPVRMHLSQLPDMVSEAHHGQWYNLNHPAEIGLAAPVQQILESLRYELRQQN</sequence>
<evidence type="ECO:0000256" key="14">
    <source>
        <dbReference type="RuleBase" id="RU365096"/>
    </source>
</evidence>
<dbReference type="Gene3D" id="3.90.79.10">
    <property type="entry name" value="Nucleoside Triphosphate Pyrophosphohydrolase"/>
    <property type="match status" value="1"/>
</dbReference>
<dbReference type="GO" id="GO:0051539">
    <property type="term" value="F:4 iron, 4 sulfur cluster binding"/>
    <property type="evidence" value="ECO:0007669"/>
    <property type="project" value="UniProtKB-UniRule"/>
</dbReference>
<dbReference type="Gene3D" id="1.10.1670.10">
    <property type="entry name" value="Helix-hairpin-Helix base-excision DNA repair enzymes (C-terminal)"/>
    <property type="match status" value="1"/>
</dbReference>
<dbReference type="SUPFAM" id="SSF48150">
    <property type="entry name" value="DNA-glycosylase"/>
    <property type="match status" value="1"/>
</dbReference>
<dbReference type="SMART" id="SM00525">
    <property type="entry name" value="FES"/>
    <property type="match status" value="1"/>
</dbReference>
<dbReference type="Proteomes" id="UP000035909">
    <property type="component" value="Unassembled WGS sequence"/>
</dbReference>
<name>A0A0J1JS97_9GAMM</name>
<dbReference type="InterPro" id="IPR015797">
    <property type="entry name" value="NUDIX_hydrolase-like_dom_sf"/>
</dbReference>
<dbReference type="GO" id="GO:0000701">
    <property type="term" value="F:purine-specific mismatch base pair DNA N-glycosylase activity"/>
    <property type="evidence" value="ECO:0007669"/>
    <property type="project" value="UniProtKB-EC"/>
</dbReference>
<dbReference type="Pfam" id="PF00730">
    <property type="entry name" value="HhH-GPD"/>
    <property type="match status" value="1"/>
</dbReference>
<dbReference type="CDD" id="cd00056">
    <property type="entry name" value="ENDO3c"/>
    <property type="match status" value="1"/>
</dbReference>
<dbReference type="InterPro" id="IPR004036">
    <property type="entry name" value="Endonuclease-III-like_CS2"/>
</dbReference>
<accession>A0A0J1JS97</accession>
<dbReference type="PANTHER" id="PTHR42944">
    <property type="entry name" value="ADENINE DNA GLYCOSYLASE"/>
    <property type="match status" value="1"/>
</dbReference>
<keyword evidence="11" id="KW-0411">Iron-sulfur</keyword>
<organism evidence="16 17">
    <name type="scientific">Photobacterium ganghwense</name>
    <dbReference type="NCBI Taxonomy" id="320778"/>
    <lineage>
        <taxon>Bacteria</taxon>
        <taxon>Pseudomonadati</taxon>
        <taxon>Pseudomonadota</taxon>
        <taxon>Gammaproteobacteria</taxon>
        <taxon>Vibrionales</taxon>
        <taxon>Vibrionaceae</taxon>
        <taxon>Photobacterium</taxon>
    </lineage>
</organism>
<dbReference type="PATRIC" id="fig|320778.3.peg.4768"/>
<protein>
    <recommendedName>
        <fullName evidence="5 14">Adenine DNA glycosylase</fullName>
        <ecNumber evidence="4 14">3.2.2.31</ecNumber>
    </recommendedName>
</protein>
<evidence type="ECO:0000256" key="6">
    <source>
        <dbReference type="ARBA" id="ARBA00022485"/>
    </source>
</evidence>
<evidence type="ECO:0000256" key="1">
    <source>
        <dbReference type="ARBA" id="ARBA00000843"/>
    </source>
</evidence>
<keyword evidence="13 14" id="KW-0326">Glycosidase</keyword>
<dbReference type="GO" id="GO:0032357">
    <property type="term" value="F:oxidized purine DNA binding"/>
    <property type="evidence" value="ECO:0007669"/>
    <property type="project" value="TreeGrafter"/>
</dbReference>
<dbReference type="Pfam" id="PF14815">
    <property type="entry name" value="NUDIX_4"/>
    <property type="match status" value="1"/>
</dbReference>
<evidence type="ECO:0000256" key="5">
    <source>
        <dbReference type="ARBA" id="ARBA00022023"/>
    </source>
</evidence>
<dbReference type="InterPro" id="IPR005760">
    <property type="entry name" value="A/G_AdeGlyc_MutY"/>
</dbReference>
<dbReference type="RefSeq" id="WP_047887454.1">
    <property type="nucleotide sequence ID" value="NZ_LDOU01000027.1"/>
</dbReference>
<dbReference type="EMBL" id="LDOU01000027">
    <property type="protein sequence ID" value="KLV05157.1"/>
    <property type="molecule type" value="Genomic_DNA"/>
</dbReference>
<dbReference type="PANTHER" id="PTHR42944:SF1">
    <property type="entry name" value="ADENINE DNA GLYCOSYLASE"/>
    <property type="match status" value="1"/>
</dbReference>
<feature type="domain" description="HhH-GPD" evidence="15">
    <location>
        <begin position="38"/>
        <end position="189"/>
    </location>
</feature>
<evidence type="ECO:0000256" key="13">
    <source>
        <dbReference type="ARBA" id="ARBA00023295"/>
    </source>
</evidence>
<dbReference type="Pfam" id="PF00633">
    <property type="entry name" value="HHH"/>
    <property type="match status" value="1"/>
</dbReference>
<keyword evidence="6" id="KW-0004">4Fe-4S</keyword>
<keyword evidence="17" id="KW-1185">Reference proteome</keyword>
<comment type="catalytic activity">
    <reaction evidence="1 14">
        <text>Hydrolyzes free adenine bases from 7,8-dihydro-8-oxoguanine:adenine mismatched double-stranded DNA, leaving an apurinic site.</text>
        <dbReference type="EC" id="3.2.2.31"/>
    </reaction>
</comment>
<dbReference type="GO" id="GO:0006284">
    <property type="term" value="P:base-excision repair"/>
    <property type="evidence" value="ECO:0007669"/>
    <property type="project" value="UniProtKB-UniRule"/>
</dbReference>
<evidence type="ECO:0000256" key="4">
    <source>
        <dbReference type="ARBA" id="ARBA00012045"/>
    </source>
</evidence>
<dbReference type="SUPFAM" id="SSF55811">
    <property type="entry name" value="Nudix"/>
    <property type="match status" value="1"/>
</dbReference>
<dbReference type="GO" id="GO:0034039">
    <property type="term" value="F:8-oxo-7,8-dihydroguanine DNA N-glycosylase activity"/>
    <property type="evidence" value="ECO:0007669"/>
    <property type="project" value="TreeGrafter"/>
</dbReference>
<gene>
    <name evidence="16" type="ORF">ABT57_22230</name>
</gene>
<dbReference type="FunFam" id="1.10.1670.10:FF:000002">
    <property type="entry name" value="Adenine DNA glycosylase"/>
    <property type="match status" value="1"/>
</dbReference>
<dbReference type="OrthoDB" id="9802365at2"/>
<comment type="function">
    <text evidence="2">Adenine glycosylase active on G-A mispairs. MutY also corrects error-prone DNA synthesis past GO lesions which are due to the oxidatively damaged form of guanine: 7,8-dihydro-8-oxoguanine (8-oxo-dGTP).</text>
</comment>